<protein>
    <recommendedName>
        <fullName evidence="3 6">DNA replication complex GINS protein SLD5</fullName>
    </recommendedName>
</protein>
<keyword evidence="10" id="KW-1185">Reference proteome</keyword>
<reference evidence="9" key="2">
    <citation type="submission" date="2021-08" db="EMBL/GenBank/DDBJ databases">
        <authorList>
            <person name="Eriksson T."/>
        </authorList>
    </citation>
    <scope>NUCLEOTIDE SEQUENCE</scope>
    <source>
        <strain evidence="9">Stoneville</strain>
        <tissue evidence="9">Whole head</tissue>
    </source>
</reference>
<dbReference type="AlphaFoldDB" id="A0A8J6LAZ3"/>
<comment type="caution">
    <text evidence="9">The sequence shown here is derived from an EMBL/GenBank/DDBJ whole genome shotgun (WGS) entry which is preliminary data.</text>
</comment>
<dbReference type="SUPFAM" id="SSF160059">
    <property type="entry name" value="PriA/YqbF domain"/>
    <property type="match status" value="1"/>
</dbReference>
<dbReference type="CDD" id="cd21692">
    <property type="entry name" value="GINS_B_Sld5"/>
    <property type="match status" value="1"/>
</dbReference>
<dbReference type="GO" id="GO:0000811">
    <property type="term" value="C:GINS complex"/>
    <property type="evidence" value="ECO:0007669"/>
    <property type="project" value="UniProtKB-UniRule"/>
</dbReference>
<dbReference type="GO" id="GO:0006261">
    <property type="term" value="P:DNA-templated DNA replication"/>
    <property type="evidence" value="ECO:0007669"/>
    <property type="project" value="InterPro"/>
</dbReference>
<dbReference type="InterPro" id="IPR021151">
    <property type="entry name" value="GINS_A"/>
</dbReference>
<sequence length="222" mass="25811">MDINLDELETTIDEIDDTNVQLTSAELIEMMEEVWLNEKFAPEILPNKQEIVDCVLGQLAFMEENLATLPCSDFKKGIHQLEVDRIRYLVTSYLRHRLEKIETYVFHTLKQEEQRTERDEESYLTEAEQEFAVKYRQGLEQHFENVMNFHPGLPFEDWKNQLIVPNTKSFVFLKAKSRVEGVVVDGGRDDDSKLVDLNLGSQLIISYNSVADLVKKGEVRLI</sequence>
<dbReference type="PIRSF" id="PIRSF007764">
    <property type="entry name" value="Sld5"/>
    <property type="match status" value="1"/>
</dbReference>
<evidence type="ECO:0000313" key="10">
    <source>
        <dbReference type="Proteomes" id="UP000719412"/>
    </source>
</evidence>
<dbReference type="Gene3D" id="1.20.58.1030">
    <property type="match status" value="1"/>
</dbReference>
<proteinExistence type="inferred from homology"/>
<dbReference type="PANTHER" id="PTHR21206:SF0">
    <property type="entry name" value="DNA REPLICATION COMPLEX GINS PROTEIN SLD5"/>
    <property type="match status" value="1"/>
</dbReference>
<dbReference type="InterPro" id="IPR038749">
    <property type="entry name" value="Sld5_GINS_A"/>
</dbReference>
<keyword evidence="5 6" id="KW-0539">Nucleus</keyword>
<dbReference type="Proteomes" id="UP000719412">
    <property type="component" value="Unassembled WGS sequence"/>
</dbReference>
<evidence type="ECO:0000313" key="9">
    <source>
        <dbReference type="EMBL" id="KAH0812588.1"/>
    </source>
</evidence>
<dbReference type="Pfam" id="PF05916">
    <property type="entry name" value="Sld5"/>
    <property type="match status" value="1"/>
</dbReference>
<evidence type="ECO:0000256" key="2">
    <source>
        <dbReference type="ARBA" id="ARBA00008187"/>
    </source>
</evidence>
<dbReference type="EMBL" id="JABDTM020025929">
    <property type="protein sequence ID" value="KAH0812588.1"/>
    <property type="molecule type" value="Genomic_DNA"/>
</dbReference>
<evidence type="ECO:0000256" key="5">
    <source>
        <dbReference type="ARBA" id="ARBA00023242"/>
    </source>
</evidence>
<feature type="domain" description="DNA replication complex GINS protein SLD5 C-terminal" evidence="8">
    <location>
        <begin position="165"/>
        <end position="222"/>
    </location>
</feature>
<evidence type="ECO:0000256" key="6">
    <source>
        <dbReference type="PIRNR" id="PIRNR007764"/>
    </source>
</evidence>
<comment type="subcellular location">
    <subcellularLocation>
        <location evidence="1 6">Nucleus</location>
    </subcellularLocation>
</comment>
<comment type="similarity">
    <text evidence="2 6">Belongs to the GINS4/SLD5 family.</text>
</comment>
<keyword evidence="4 6" id="KW-0235">DNA replication</keyword>
<dbReference type="Pfam" id="PF16922">
    <property type="entry name" value="SLD5_C"/>
    <property type="match status" value="1"/>
</dbReference>
<dbReference type="CDD" id="cd11711">
    <property type="entry name" value="GINS_A_Sld5"/>
    <property type="match status" value="1"/>
</dbReference>
<evidence type="ECO:0000256" key="3">
    <source>
        <dbReference type="ARBA" id="ARBA00014804"/>
    </source>
</evidence>
<dbReference type="Gene3D" id="3.40.5.60">
    <property type="match status" value="1"/>
</dbReference>
<evidence type="ECO:0000259" key="7">
    <source>
        <dbReference type="Pfam" id="PF05916"/>
    </source>
</evidence>
<dbReference type="InterPro" id="IPR036224">
    <property type="entry name" value="GINS_bundle-like_dom_sf"/>
</dbReference>
<dbReference type="InterPro" id="IPR008591">
    <property type="entry name" value="GINS_Sld5"/>
</dbReference>
<gene>
    <name evidence="9" type="ORF">GEV33_010205</name>
</gene>
<comment type="function">
    <text evidence="6">The GINS complex plays an essential role in the initiation of DNA replication.</text>
</comment>
<dbReference type="PANTHER" id="PTHR21206">
    <property type="entry name" value="SLD5 PROTEIN"/>
    <property type="match status" value="1"/>
</dbReference>
<feature type="domain" description="GINS subunit" evidence="7">
    <location>
        <begin position="77"/>
        <end position="146"/>
    </location>
</feature>
<reference evidence="9" key="1">
    <citation type="journal article" date="2020" name="J Insects Food Feed">
        <title>The yellow mealworm (Tenebrio molitor) genome: a resource for the emerging insects as food and feed industry.</title>
        <authorList>
            <person name="Eriksson T."/>
            <person name="Andere A."/>
            <person name="Kelstrup H."/>
            <person name="Emery V."/>
            <person name="Picard C."/>
        </authorList>
    </citation>
    <scope>NUCLEOTIDE SEQUENCE</scope>
    <source>
        <strain evidence="9">Stoneville</strain>
        <tissue evidence="9">Whole head</tissue>
    </source>
</reference>
<dbReference type="InterPro" id="IPR031633">
    <property type="entry name" value="SLD5_C"/>
</dbReference>
<dbReference type="GO" id="GO:0000727">
    <property type="term" value="P:double-strand break repair via break-induced replication"/>
    <property type="evidence" value="ECO:0007669"/>
    <property type="project" value="TreeGrafter"/>
</dbReference>
<evidence type="ECO:0000259" key="8">
    <source>
        <dbReference type="Pfam" id="PF16922"/>
    </source>
</evidence>
<accession>A0A8J6LAZ3</accession>
<dbReference type="SUPFAM" id="SSF158573">
    <property type="entry name" value="GINS helical bundle-like"/>
    <property type="match status" value="1"/>
</dbReference>
<organism evidence="9 10">
    <name type="scientific">Tenebrio molitor</name>
    <name type="common">Yellow mealworm beetle</name>
    <dbReference type="NCBI Taxonomy" id="7067"/>
    <lineage>
        <taxon>Eukaryota</taxon>
        <taxon>Metazoa</taxon>
        <taxon>Ecdysozoa</taxon>
        <taxon>Arthropoda</taxon>
        <taxon>Hexapoda</taxon>
        <taxon>Insecta</taxon>
        <taxon>Pterygota</taxon>
        <taxon>Neoptera</taxon>
        <taxon>Endopterygota</taxon>
        <taxon>Coleoptera</taxon>
        <taxon>Polyphaga</taxon>
        <taxon>Cucujiformia</taxon>
        <taxon>Tenebrionidae</taxon>
        <taxon>Tenebrio</taxon>
    </lineage>
</organism>
<name>A0A8J6LAZ3_TENMO</name>
<evidence type="ECO:0000256" key="1">
    <source>
        <dbReference type="ARBA" id="ARBA00004123"/>
    </source>
</evidence>
<evidence type="ECO:0000256" key="4">
    <source>
        <dbReference type="ARBA" id="ARBA00022705"/>
    </source>
</evidence>
<dbReference type="FunFam" id="3.40.5.60:FF:000001">
    <property type="entry name" value="DNA replication complex GINS protein SLD5"/>
    <property type="match status" value="1"/>
</dbReference>